<organism evidence="1 2">
    <name type="scientific">Paracoccus marinaquae</name>
    <dbReference type="NCBI Taxonomy" id="2841926"/>
    <lineage>
        <taxon>Bacteria</taxon>
        <taxon>Pseudomonadati</taxon>
        <taxon>Pseudomonadota</taxon>
        <taxon>Alphaproteobacteria</taxon>
        <taxon>Rhodobacterales</taxon>
        <taxon>Paracoccaceae</taxon>
        <taxon>Paracoccus</taxon>
    </lineage>
</organism>
<proteinExistence type="predicted"/>
<keyword evidence="2" id="KW-1185">Reference proteome</keyword>
<sequence>MSFSWSAIREDLARSSSTLQSQRDYRAVRSTEPSLRPYTDIVGLLGALHHGHLDFDGRNAILAALVRRSQGRDRPAGLALHVMLLSLWPGLDAIRNRCLRRRVGTADEINSDLLARSTEIIRTLDLGRVTNIAATVLMNTERDLLRAHRREIDRQQSCAEVEPDWIAAPPSWAERARMRAELRADLSAVIGSDADLVLGVAVDGLNQIEMASALGLSDGAARKRYQRAAARLRGHYRP</sequence>
<name>A0ABS6AJ55_9RHOB</name>
<protein>
    <submittedName>
        <fullName evidence="1">Sigma-70 family RNA polymerase sigma factor</fullName>
    </submittedName>
</protein>
<gene>
    <name evidence="1" type="ORF">KNW02_10935</name>
</gene>
<evidence type="ECO:0000313" key="2">
    <source>
        <dbReference type="Proteomes" id="UP001166191"/>
    </source>
</evidence>
<dbReference type="EMBL" id="JAHKNG010000016">
    <property type="protein sequence ID" value="MBU3030629.1"/>
    <property type="molecule type" value="Genomic_DNA"/>
</dbReference>
<reference evidence="1" key="1">
    <citation type="submission" date="2021-06" db="EMBL/GenBank/DDBJ databases">
        <title>Paracoccus bacterium XHP0099 sp. nov., isolated from the surface waters of the Yellow Sea.</title>
        <authorList>
            <person name="Xue H."/>
            <person name="Zhang D."/>
        </authorList>
    </citation>
    <scope>NUCLEOTIDE SEQUENCE</scope>
    <source>
        <strain evidence="1">XHP0099</strain>
    </source>
</reference>
<dbReference type="RefSeq" id="WP_216033308.1">
    <property type="nucleotide sequence ID" value="NZ_JAHKNG010000016.1"/>
</dbReference>
<dbReference type="Proteomes" id="UP001166191">
    <property type="component" value="Unassembled WGS sequence"/>
</dbReference>
<evidence type="ECO:0000313" key="1">
    <source>
        <dbReference type="EMBL" id="MBU3030629.1"/>
    </source>
</evidence>
<accession>A0ABS6AJ55</accession>
<comment type="caution">
    <text evidence="1">The sequence shown here is derived from an EMBL/GenBank/DDBJ whole genome shotgun (WGS) entry which is preliminary data.</text>
</comment>